<feature type="transmembrane region" description="Helical" evidence="1">
    <location>
        <begin position="65"/>
        <end position="82"/>
    </location>
</feature>
<keyword evidence="1" id="KW-1133">Transmembrane helix</keyword>
<feature type="transmembrane region" description="Helical" evidence="1">
    <location>
        <begin position="40"/>
        <end position="59"/>
    </location>
</feature>
<dbReference type="RefSeq" id="WP_252424157.1">
    <property type="nucleotide sequence ID" value="NZ_JAMWMR010000006.1"/>
</dbReference>
<dbReference type="EMBL" id="JAMWMR010000006">
    <property type="protein sequence ID" value="MCN9241111.1"/>
    <property type="molecule type" value="Genomic_DNA"/>
</dbReference>
<keyword evidence="3" id="KW-1185">Reference proteome</keyword>
<proteinExistence type="predicted"/>
<feature type="transmembrane region" description="Helical" evidence="1">
    <location>
        <begin position="6"/>
        <end position="28"/>
    </location>
</feature>
<accession>A0ABT0ZCQ2</accession>
<evidence type="ECO:0000313" key="2">
    <source>
        <dbReference type="EMBL" id="MCN9241111.1"/>
    </source>
</evidence>
<keyword evidence="1" id="KW-0472">Membrane</keyword>
<dbReference type="PROSITE" id="PS51257">
    <property type="entry name" value="PROKAR_LIPOPROTEIN"/>
    <property type="match status" value="1"/>
</dbReference>
<organism evidence="2 3">
    <name type="scientific">Streptomyces macrolidinus</name>
    <dbReference type="NCBI Taxonomy" id="2952607"/>
    <lineage>
        <taxon>Bacteria</taxon>
        <taxon>Bacillati</taxon>
        <taxon>Actinomycetota</taxon>
        <taxon>Actinomycetes</taxon>
        <taxon>Kitasatosporales</taxon>
        <taxon>Streptomycetaceae</taxon>
        <taxon>Streptomyces</taxon>
    </lineage>
</organism>
<evidence type="ECO:0000256" key="1">
    <source>
        <dbReference type="SAM" id="Phobius"/>
    </source>
</evidence>
<feature type="transmembrane region" description="Helical" evidence="1">
    <location>
        <begin position="119"/>
        <end position="141"/>
    </location>
</feature>
<protein>
    <recommendedName>
        <fullName evidence="4">Secreted protein</fullName>
    </recommendedName>
</protein>
<keyword evidence="1" id="KW-0812">Transmembrane</keyword>
<comment type="caution">
    <text evidence="2">The sequence shown here is derived from an EMBL/GenBank/DDBJ whole genome shotgun (WGS) entry which is preliminary data.</text>
</comment>
<evidence type="ECO:0008006" key="4">
    <source>
        <dbReference type="Google" id="ProtNLM"/>
    </source>
</evidence>
<gene>
    <name evidence="2" type="ORF">NGF19_09965</name>
</gene>
<name>A0ABT0ZCQ2_9ACTN</name>
<feature type="transmembrane region" description="Helical" evidence="1">
    <location>
        <begin position="147"/>
        <end position="168"/>
    </location>
</feature>
<sequence length="186" mass="19420">MSRTVLALGAALVTAAGCVWYLPALADLRAGADRTVSRRTAAAATVSGWTTLAVVAALLLVTRAWWIPCAAALLGAAVTGGVRARAITQRRRETREAARQWAELRAGTVRDRVDHSRGIFVVVVACGLAMAALTAVMTLAAGPEDSLHWVLAVAAPAVVVGLFLTAAITCTHVSRRTTTSHARASR</sequence>
<dbReference type="Proteomes" id="UP001523219">
    <property type="component" value="Unassembled WGS sequence"/>
</dbReference>
<evidence type="ECO:0000313" key="3">
    <source>
        <dbReference type="Proteomes" id="UP001523219"/>
    </source>
</evidence>
<reference evidence="2 3" key="1">
    <citation type="submission" date="2022-05" db="EMBL/GenBank/DDBJ databases">
        <title>Streptomyces sp. nov. RY43-2 isolated from soil of a peat swamp forest.</title>
        <authorList>
            <person name="Kanchanasin P."/>
            <person name="Tanasupawat S."/>
            <person name="Phongsopitanun W."/>
        </authorList>
    </citation>
    <scope>NUCLEOTIDE SEQUENCE [LARGE SCALE GENOMIC DNA]</scope>
    <source>
        <strain evidence="2 3">RY43-2</strain>
    </source>
</reference>